<proteinExistence type="predicted"/>
<dbReference type="OrthoDB" id="9772207at2"/>
<dbReference type="PANTHER" id="PTHR46017:SF1">
    <property type="entry name" value="ALPHA-MANNOSIDASE 2C1"/>
    <property type="match status" value="1"/>
</dbReference>
<dbReference type="InterPro" id="IPR041147">
    <property type="entry name" value="GH38_C"/>
</dbReference>
<dbReference type="AlphaFoldDB" id="A0A4U0H8P3"/>
<feature type="domain" description="Glycoside hydrolase family 38 N-terminal" evidence="1">
    <location>
        <begin position="46"/>
        <end position="237"/>
    </location>
</feature>
<dbReference type="Pfam" id="PF07748">
    <property type="entry name" value="Glyco_hydro_38C"/>
    <property type="match status" value="1"/>
</dbReference>
<dbReference type="EMBL" id="SUKA01000001">
    <property type="protein sequence ID" value="TJY68126.1"/>
    <property type="molecule type" value="Genomic_DNA"/>
</dbReference>
<evidence type="ECO:0000259" key="2">
    <source>
        <dbReference type="Pfam" id="PF07748"/>
    </source>
</evidence>
<feature type="domain" description="Glycosyl hydrolases family 38 C-terminal" evidence="3">
    <location>
        <begin position="772"/>
        <end position="843"/>
    </location>
</feature>
<dbReference type="InterPro" id="IPR011682">
    <property type="entry name" value="Glyco_hydro_38_C"/>
</dbReference>
<dbReference type="GO" id="GO:0004559">
    <property type="term" value="F:alpha-mannosidase activity"/>
    <property type="evidence" value="ECO:0007669"/>
    <property type="project" value="InterPro"/>
</dbReference>
<comment type="caution">
    <text evidence="4">The sequence shown here is derived from an EMBL/GenBank/DDBJ whole genome shotgun (WGS) entry which is preliminary data.</text>
</comment>
<gene>
    <name evidence="4" type="ORF">FAZ19_02375</name>
</gene>
<reference evidence="4 5" key="1">
    <citation type="submission" date="2019-04" db="EMBL/GenBank/DDBJ databases">
        <title>Sphingobacterium olei sp. nov., isolated from oil-contaminated soil.</title>
        <authorList>
            <person name="Liu B."/>
        </authorList>
    </citation>
    <scope>NUCLEOTIDE SEQUENCE [LARGE SCALE GENOMIC DNA]</scope>
    <source>
        <strain evidence="4 5">Y3L14</strain>
    </source>
</reference>
<dbReference type="SUPFAM" id="SSF88713">
    <property type="entry name" value="Glycoside hydrolase/deacetylase"/>
    <property type="match status" value="1"/>
</dbReference>
<feature type="domain" description="Glycosyl hydrolase family 38 C-terminal" evidence="2">
    <location>
        <begin position="486"/>
        <end position="685"/>
    </location>
</feature>
<organism evidence="4 5">
    <name type="scientific">Sphingobacterium alkalisoli</name>
    <dbReference type="NCBI Taxonomy" id="1874115"/>
    <lineage>
        <taxon>Bacteria</taxon>
        <taxon>Pseudomonadati</taxon>
        <taxon>Bacteroidota</taxon>
        <taxon>Sphingobacteriia</taxon>
        <taxon>Sphingobacteriales</taxon>
        <taxon>Sphingobacteriaceae</taxon>
        <taxon>Sphingobacterium</taxon>
    </lineage>
</organism>
<dbReference type="Pfam" id="PF17677">
    <property type="entry name" value="Glyco_hydro38C2"/>
    <property type="match status" value="1"/>
</dbReference>
<dbReference type="InterPro" id="IPR011013">
    <property type="entry name" value="Gal_mutarotase_sf_dom"/>
</dbReference>
<name>A0A4U0H8P3_9SPHI</name>
<dbReference type="PANTHER" id="PTHR46017">
    <property type="entry name" value="ALPHA-MANNOSIDASE 2C1"/>
    <property type="match status" value="1"/>
</dbReference>
<dbReference type="InterPro" id="IPR027291">
    <property type="entry name" value="Glyco_hydro_38_N_sf"/>
</dbReference>
<dbReference type="InterPro" id="IPR011330">
    <property type="entry name" value="Glyco_hydro/deAcase_b/a-brl"/>
</dbReference>
<protein>
    <submittedName>
        <fullName evidence="4">Alpha-mannosidase</fullName>
    </submittedName>
</protein>
<sequence length="850" mass="97842">MIKIISITLFTTLLLFAKAYPQQPYFVDGYHGGIYGHYPMWVTQFMLDKLAKHPEWKLGLEIEPETWDSVQRNTPDAYRGFKRIVTDQRIEFTNPTYAQPYCYNISGESIIRQFSYGIKKMQEHFPEVNYTTYAVEEPCFTSSLPQILNQFGFKYAVLKTPNTCWGGYMRAHGGQLINWIGPDGSSILTVPRYTSEALEKNSTWQTTAWNNALSFLQASTAQGITNPVGMCYQDAGWRNGPWLGHGDHIKNKSVYVTWKEYIEQISAGKTDDNWHLSQEDILVNLMWGSQALQRIAQAVRKSENKIVMTEKVSAMANIDNQYIPAKDRMDDAWRTLMMAQHHDSWIVPYNKLDKEQTWAQAIDRWTDHTNRLSDVIVAEAMESYHDTNHRTDQLGYIRVFNTVGTNRAEVVRVEIPQQYSTMSVGLFNSKNEPVPSVLLQEDEGLFLTFRPAVSGFGYSTYALRTEKQRDNKRQGIRFSAQGDCIIENDRYQFTLDRSKGGTIKSLVLRHAKNKEFANLDTTYRLGEIAGHFYDEQQLYSSKQQEARFTVLQDNDFLKQVKVEGTIASHPFTQIITLEAGQKRIDFDLKIDWEDNVGIGEYKQEHNWTDNRRAYTDDRYKLKIMFPNSLTSPTLYKNAPFDVCESRLENTFFGKWDEIKHNVILNWIDLTEEDNEYGLTVLSDHTTSYVCAPEYPLSLTAQYSGIGLWGVNYGITEALHMKFALVPHTGKWDEANIPLESASWNEPLLAGYHTKVALKDRTFVDTHASGFEISTMQVEGENILLRLFNSTGNHKPQRITLQFPVSRIQEVLLNEQIVQQVPFEQHGDRSMVDITMPRFGIKTLSIQKTDN</sequence>
<keyword evidence="5" id="KW-1185">Reference proteome</keyword>
<dbReference type="GO" id="GO:0009313">
    <property type="term" value="P:oligosaccharide catabolic process"/>
    <property type="evidence" value="ECO:0007669"/>
    <property type="project" value="TreeGrafter"/>
</dbReference>
<dbReference type="GO" id="GO:0006013">
    <property type="term" value="P:mannose metabolic process"/>
    <property type="evidence" value="ECO:0007669"/>
    <property type="project" value="InterPro"/>
</dbReference>
<evidence type="ECO:0000313" key="4">
    <source>
        <dbReference type="EMBL" id="TJY68126.1"/>
    </source>
</evidence>
<evidence type="ECO:0000259" key="1">
    <source>
        <dbReference type="Pfam" id="PF01074"/>
    </source>
</evidence>
<accession>A0A4U0H8P3</accession>
<dbReference type="RefSeq" id="WP_136818996.1">
    <property type="nucleotide sequence ID" value="NZ_BMJX01000001.1"/>
</dbReference>
<dbReference type="Gene3D" id="3.20.110.10">
    <property type="entry name" value="Glycoside hydrolase 38, N terminal domain"/>
    <property type="match status" value="1"/>
</dbReference>
<dbReference type="Gene3D" id="2.70.98.30">
    <property type="entry name" value="Golgi alpha-mannosidase II, domain 4"/>
    <property type="match status" value="1"/>
</dbReference>
<dbReference type="Proteomes" id="UP000309872">
    <property type="component" value="Unassembled WGS sequence"/>
</dbReference>
<dbReference type="InterPro" id="IPR000602">
    <property type="entry name" value="Glyco_hydro_38_N"/>
</dbReference>
<dbReference type="GO" id="GO:0030246">
    <property type="term" value="F:carbohydrate binding"/>
    <property type="evidence" value="ECO:0007669"/>
    <property type="project" value="InterPro"/>
</dbReference>
<evidence type="ECO:0000259" key="3">
    <source>
        <dbReference type="Pfam" id="PF17677"/>
    </source>
</evidence>
<evidence type="ECO:0000313" key="5">
    <source>
        <dbReference type="Proteomes" id="UP000309872"/>
    </source>
</evidence>
<dbReference type="SUPFAM" id="SSF74650">
    <property type="entry name" value="Galactose mutarotase-like"/>
    <property type="match status" value="1"/>
</dbReference>
<dbReference type="Pfam" id="PF01074">
    <property type="entry name" value="Glyco_hydro_38N"/>
    <property type="match status" value="1"/>
</dbReference>